<keyword evidence="4" id="KW-1185">Reference proteome</keyword>
<feature type="compositionally biased region" description="Pro residues" evidence="1">
    <location>
        <begin position="382"/>
        <end position="395"/>
    </location>
</feature>
<dbReference type="VEuPathDB" id="MicrosporidiaDB:NEDG_01149"/>
<dbReference type="STRING" id="1805483.A0A177EC96"/>
<dbReference type="GeneID" id="93647499"/>
<feature type="signal peptide" evidence="2">
    <location>
        <begin position="1"/>
        <end position="22"/>
    </location>
</feature>
<dbReference type="RefSeq" id="XP_067543755.1">
    <property type="nucleotide sequence ID" value="XM_067688567.1"/>
</dbReference>
<keyword evidence="2" id="KW-0732">Signal</keyword>
<feature type="compositionally biased region" description="Low complexity" evidence="1">
    <location>
        <begin position="372"/>
        <end position="381"/>
    </location>
</feature>
<feature type="chain" id="PRO_5008060268" evidence="2">
    <location>
        <begin position="23"/>
        <end position="489"/>
    </location>
</feature>
<evidence type="ECO:0000256" key="2">
    <source>
        <dbReference type="SAM" id="SignalP"/>
    </source>
</evidence>
<dbReference type="AlphaFoldDB" id="A0A177EC96"/>
<dbReference type="OrthoDB" id="2192975at2759"/>
<accession>A0A177EC96</accession>
<name>A0A177EC96_9MICR</name>
<comment type="caution">
    <text evidence="3">The sequence shown here is derived from an EMBL/GenBank/DDBJ whole genome shotgun (WGS) entry which is preliminary data.</text>
</comment>
<organism evidence="3 4">
    <name type="scientific">Nematocida displodere</name>
    <dbReference type="NCBI Taxonomy" id="1805483"/>
    <lineage>
        <taxon>Eukaryota</taxon>
        <taxon>Fungi</taxon>
        <taxon>Fungi incertae sedis</taxon>
        <taxon>Microsporidia</taxon>
        <taxon>Nematocida</taxon>
    </lineage>
</organism>
<feature type="region of interest" description="Disordered" evidence="1">
    <location>
        <begin position="185"/>
        <end position="205"/>
    </location>
</feature>
<evidence type="ECO:0000256" key="1">
    <source>
        <dbReference type="SAM" id="MobiDB-lite"/>
    </source>
</evidence>
<dbReference type="Proteomes" id="UP000185944">
    <property type="component" value="Unassembled WGS sequence"/>
</dbReference>
<feature type="region of interest" description="Disordered" evidence="1">
    <location>
        <begin position="316"/>
        <end position="395"/>
    </location>
</feature>
<feature type="compositionally biased region" description="Pro residues" evidence="1">
    <location>
        <begin position="319"/>
        <end position="344"/>
    </location>
</feature>
<dbReference type="EMBL" id="LTDL01000042">
    <property type="protein sequence ID" value="OAG29010.1"/>
    <property type="molecule type" value="Genomic_DNA"/>
</dbReference>
<sequence length="489" mass="52514">MQSKWFFLEAAVFSLLLAQGQAFFSEGNMRCRLFGINYQDCLNSVYRPMPAYDSFLNSFNVPVQKEQACGFSPCKIALLGSGATRFLSVAQTAHPPGDCLCLGITSCGCEMISDVHDHQHPLSPPEPAPYHPPRTHTVSIGSSSVQVVTHTVQVVSTVRVTETPAVSTVVQVQSVPLALPPVATPAAQASAPPKPSDAAPGNSAPAGGHIITIPYSTVLKTVEVTVPAYKTVTRSQYFVNTVDSYITQTMTLTKTRTVTKLKTRTQKLTVTETVSDHIERTRFSTVYVPSVKTVNNTKMLTVFDTTTKVLTATLTATPQPTPAPAPSTAPQPPAPAPPIAPQRPAPAQAPYKRHKKRPARPQAPPMPAGFRQPQPNVQALPQPQPQPQAQPQPLPQPAQVKYVVVKTVKKKEVCRPMVNGCIDVSKVMSGACEIGPRADASTEKCTPPRQLSGALQITDTPAPKPQDCSPNCDTVVKTVYVRATPTNRA</sequence>
<gene>
    <name evidence="3" type="ORF">NEDG_01149</name>
</gene>
<feature type="compositionally biased region" description="Low complexity" evidence="1">
    <location>
        <begin position="185"/>
        <end position="200"/>
    </location>
</feature>
<proteinExistence type="predicted"/>
<reference evidence="3 4" key="1">
    <citation type="submission" date="2016-02" db="EMBL/GenBank/DDBJ databases">
        <title>Discovery of a natural microsporidian pathogen with a broad tissue tropism in Caenorhabditis elegans.</title>
        <authorList>
            <person name="Luallen R.J."/>
            <person name="Reinke A.W."/>
            <person name="Tong L."/>
            <person name="Botts M.R."/>
            <person name="Felix M.-A."/>
            <person name="Troemel E.R."/>
        </authorList>
    </citation>
    <scope>NUCLEOTIDE SEQUENCE [LARGE SCALE GENOMIC DNA]</scope>
    <source>
        <strain evidence="3 4">JUm2807</strain>
    </source>
</reference>
<protein>
    <submittedName>
        <fullName evidence="3">Uncharacterized protein</fullName>
    </submittedName>
</protein>
<evidence type="ECO:0000313" key="3">
    <source>
        <dbReference type="EMBL" id="OAG29010.1"/>
    </source>
</evidence>
<evidence type="ECO:0000313" key="4">
    <source>
        <dbReference type="Proteomes" id="UP000185944"/>
    </source>
</evidence>